<feature type="region of interest" description="Disordered" evidence="9">
    <location>
        <begin position="1"/>
        <end position="39"/>
    </location>
</feature>
<sequence length="431" mass="45080">MQDGADVVPATQSTAEAHPQTAPPHTPGSAGLAATDPSLSATSRAAQGAAGGVVKLPLSGRRMHATSDDPSTAAACTLPSFVAGPENRLVAAVFERLLDDKTTGQTPSESAPSGSAPAGGLGVGSLLLLGPSGSGKTHLARGLGEAWNARLGHTKNGDSQVAYLTASDFRRQVASAVSDRSIDALRRQLRRCRLLVLDDLPRLAGEAYVLEELVHTLDALSQSGALFVAASQKPPAELPGLSRALIGRLLSGLTLEIAPPRLAAQQELLLQALTAMGCSATAGALRALAEQAPADPRQLLGVAMRIRRRLRAGTVLDEQTALGLIKLDLQRPTPPASDILTVVARYYGLPKTKLTSSSRQKSIVLARAVAIFLIRELTPLSYDQIGKMLGGRDHSTVLHNYRRIERAQASDRVLGHALGELRRSITVGAAA</sequence>
<keyword evidence="5" id="KW-0446">Lipid-binding</keyword>
<accession>A0A5C5ZDQ9</accession>
<dbReference type="Pfam" id="PF00308">
    <property type="entry name" value="Bac_DnaA"/>
    <property type="match status" value="1"/>
</dbReference>
<evidence type="ECO:0000256" key="7">
    <source>
        <dbReference type="RuleBase" id="RU000577"/>
    </source>
</evidence>
<keyword evidence="3 7" id="KW-0547">Nucleotide-binding</keyword>
<dbReference type="Proteomes" id="UP000318478">
    <property type="component" value="Unassembled WGS sequence"/>
</dbReference>
<reference evidence="12 13" key="1">
    <citation type="submission" date="2019-02" db="EMBL/GenBank/DDBJ databases">
        <title>Deep-cultivation of Planctomycetes and their phenomic and genomic characterization uncovers novel biology.</title>
        <authorList>
            <person name="Wiegand S."/>
            <person name="Jogler M."/>
            <person name="Boedeker C."/>
            <person name="Pinto D."/>
            <person name="Vollmers J."/>
            <person name="Rivas-Marin E."/>
            <person name="Kohn T."/>
            <person name="Peeters S.H."/>
            <person name="Heuer A."/>
            <person name="Rast P."/>
            <person name="Oberbeckmann S."/>
            <person name="Bunk B."/>
            <person name="Jeske O."/>
            <person name="Meyerdierks A."/>
            <person name="Storesund J.E."/>
            <person name="Kallscheuer N."/>
            <person name="Luecker S."/>
            <person name="Lage O.M."/>
            <person name="Pohl T."/>
            <person name="Merkel B.J."/>
            <person name="Hornburger P."/>
            <person name="Mueller R.-W."/>
            <person name="Bruemmer F."/>
            <person name="Labrenz M."/>
            <person name="Spormann A.M."/>
            <person name="Op Den Camp H."/>
            <person name="Overmann J."/>
            <person name="Amann R."/>
            <person name="Jetten M.S.M."/>
            <person name="Mascher T."/>
            <person name="Medema M.H."/>
            <person name="Devos D.P."/>
            <person name="Kaster A.-K."/>
            <person name="Ovreas L."/>
            <person name="Rohde M."/>
            <person name="Galperin M.Y."/>
            <person name="Jogler C."/>
        </authorList>
    </citation>
    <scope>NUCLEOTIDE SEQUENCE [LARGE SCALE GENOMIC DNA]</scope>
    <source>
        <strain evidence="12 13">Pla123a</strain>
    </source>
</reference>
<dbReference type="SMART" id="SM00760">
    <property type="entry name" value="Bac_DnaA_C"/>
    <property type="match status" value="1"/>
</dbReference>
<dbReference type="GO" id="GO:0006270">
    <property type="term" value="P:DNA replication initiation"/>
    <property type="evidence" value="ECO:0007669"/>
    <property type="project" value="InterPro"/>
</dbReference>
<evidence type="ECO:0000313" key="12">
    <source>
        <dbReference type="EMBL" id="TWT85207.1"/>
    </source>
</evidence>
<dbReference type="PRINTS" id="PR00051">
    <property type="entry name" value="DNAA"/>
</dbReference>
<keyword evidence="1" id="KW-0963">Cytoplasm</keyword>
<evidence type="ECO:0000259" key="10">
    <source>
        <dbReference type="SMART" id="SM00382"/>
    </source>
</evidence>
<keyword evidence="6 7" id="KW-0238">DNA-binding</keyword>
<dbReference type="InterPro" id="IPR027417">
    <property type="entry name" value="P-loop_NTPase"/>
</dbReference>
<dbReference type="InterPro" id="IPR018312">
    <property type="entry name" value="Chromosome_initiator_DnaA_CS"/>
</dbReference>
<evidence type="ECO:0000256" key="8">
    <source>
        <dbReference type="RuleBase" id="RU004227"/>
    </source>
</evidence>
<dbReference type="Gene3D" id="1.10.1750.10">
    <property type="match status" value="1"/>
</dbReference>
<keyword evidence="4 7" id="KW-0067">ATP-binding</keyword>
<keyword evidence="13" id="KW-1185">Reference proteome</keyword>
<dbReference type="GO" id="GO:0006275">
    <property type="term" value="P:regulation of DNA replication"/>
    <property type="evidence" value="ECO:0007669"/>
    <property type="project" value="InterPro"/>
</dbReference>
<dbReference type="SMART" id="SM00382">
    <property type="entry name" value="AAA"/>
    <property type="match status" value="1"/>
</dbReference>
<dbReference type="PROSITE" id="PS01008">
    <property type="entry name" value="DNAA"/>
    <property type="match status" value="1"/>
</dbReference>
<keyword evidence="2 7" id="KW-0235">DNA replication</keyword>
<dbReference type="Pfam" id="PF08299">
    <property type="entry name" value="Bac_DnaA_C"/>
    <property type="match status" value="1"/>
</dbReference>
<evidence type="ECO:0000256" key="2">
    <source>
        <dbReference type="ARBA" id="ARBA00022705"/>
    </source>
</evidence>
<gene>
    <name evidence="12" type="primary">dnaA_1</name>
    <name evidence="12" type="ORF">Pla123a_00130</name>
</gene>
<dbReference type="InterPro" id="IPR013159">
    <property type="entry name" value="DnaA_C"/>
</dbReference>
<evidence type="ECO:0000313" key="13">
    <source>
        <dbReference type="Proteomes" id="UP000318478"/>
    </source>
</evidence>
<dbReference type="PANTHER" id="PTHR30050">
    <property type="entry name" value="CHROMOSOMAL REPLICATION INITIATOR PROTEIN DNAA"/>
    <property type="match status" value="1"/>
</dbReference>
<dbReference type="GO" id="GO:0005524">
    <property type="term" value="F:ATP binding"/>
    <property type="evidence" value="ECO:0007669"/>
    <property type="project" value="UniProtKB-KW"/>
</dbReference>
<dbReference type="GO" id="GO:0005886">
    <property type="term" value="C:plasma membrane"/>
    <property type="evidence" value="ECO:0007669"/>
    <property type="project" value="TreeGrafter"/>
</dbReference>
<feature type="domain" description="Chromosomal replication initiator DnaA C-terminal" evidence="11">
    <location>
        <begin position="335"/>
        <end position="404"/>
    </location>
</feature>
<dbReference type="GO" id="GO:0008289">
    <property type="term" value="F:lipid binding"/>
    <property type="evidence" value="ECO:0007669"/>
    <property type="project" value="UniProtKB-KW"/>
</dbReference>
<comment type="caution">
    <text evidence="12">The sequence shown here is derived from an EMBL/GenBank/DDBJ whole genome shotgun (WGS) entry which is preliminary data.</text>
</comment>
<protein>
    <recommendedName>
        <fullName evidence="7">Chromosomal replication initiator protein DnaA</fullName>
    </recommendedName>
</protein>
<comment type="similarity">
    <text evidence="8">Belongs to the DnaA family.</text>
</comment>
<dbReference type="GO" id="GO:0003688">
    <property type="term" value="F:DNA replication origin binding"/>
    <property type="evidence" value="ECO:0007669"/>
    <property type="project" value="InterPro"/>
</dbReference>
<evidence type="ECO:0000256" key="5">
    <source>
        <dbReference type="ARBA" id="ARBA00023121"/>
    </source>
</evidence>
<dbReference type="AlphaFoldDB" id="A0A5C5ZDQ9"/>
<dbReference type="InterPro" id="IPR013317">
    <property type="entry name" value="DnaA_dom"/>
</dbReference>
<evidence type="ECO:0000256" key="1">
    <source>
        <dbReference type="ARBA" id="ARBA00022490"/>
    </source>
</evidence>
<evidence type="ECO:0000259" key="11">
    <source>
        <dbReference type="SMART" id="SM00760"/>
    </source>
</evidence>
<feature type="domain" description="AAA+ ATPase" evidence="10">
    <location>
        <begin position="122"/>
        <end position="256"/>
    </location>
</feature>
<dbReference type="InterPro" id="IPR020591">
    <property type="entry name" value="Chromosome_initiator_DnaA-like"/>
</dbReference>
<evidence type="ECO:0000256" key="4">
    <source>
        <dbReference type="ARBA" id="ARBA00022840"/>
    </source>
</evidence>
<dbReference type="Gene3D" id="3.40.50.300">
    <property type="entry name" value="P-loop containing nucleotide triphosphate hydrolases"/>
    <property type="match status" value="1"/>
</dbReference>
<dbReference type="InterPro" id="IPR003593">
    <property type="entry name" value="AAA+_ATPase"/>
</dbReference>
<dbReference type="EMBL" id="SJPO01000001">
    <property type="protein sequence ID" value="TWT85207.1"/>
    <property type="molecule type" value="Genomic_DNA"/>
</dbReference>
<organism evidence="12 13">
    <name type="scientific">Posidoniimonas polymericola</name>
    <dbReference type="NCBI Taxonomy" id="2528002"/>
    <lineage>
        <taxon>Bacteria</taxon>
        <taxon>Pseudomonadati</taxon>
        <taxon>Planctomycetota</taxon>
        <taxon>Planctomycetia</taxon>
        <taxon>Pirellulales</taxon>
        <taxon>Lacipirellulaceae</taxon>
        <taxon>Posidoniimonas</taxon>
    </lineage>
</organism>
<comment type="function">
    <text evidence="7">Plays an essential role in the initiation and regulation of chromosomal replication. ATP-DnaA binds to the origin of replication (oriC) to initiate formation of the DNA replication initiation complex once per cell cycle. Binds the DnaA box (a 9 base pair repeat at the origin) and separates the double-stranded (ds)DNA. Forms a right-handed helical filament on oriC DNA; dsDNA binds to the exterior of the filament while single-stranded (ss)DNA is stabiized in the filament's interior. The ATP-DnaA-oriC complex binds and stabilizes one strand of the AT-rich DNA unwinding element (DUE), permitting loading of DNA polymerase. After initiation quickly degrades to an ADP-DnaA complex that is not apt for DNA replication. Binds acidic phospholipids.</text>
</comment>
<dbReference type="InterPro" id="IPR010921">
    <property type="entry name" value="Trp_repressor/repl_initiator"/>
</dbReference>
<proteinExistence type="inferred from homology"/>
<evidence type="ECO:0000256" key="9">
    <source>
        <dbReference type="SAM" id="MobiDB-lite"/>
    </source>
</evidence>
<evidence type="ECO:0000256" key="3">
    <source>
        <dbReference type="ARBA" id="ARBA00022741"/>
    </source>
</evidence>
<dbReference type="PANTHER" id="PTHR30050:SF2">
    <property type="entry name" value="CHROMOSOMAL REPLICATION INITIATOR PROTEIN DNAA"/>
    <property type="match status" value="1"/>
</dbReference>
<dbReference type="SUPFAM" id="SSF52540">
    <property type="entry name" value="P-loop containing nucleoside triphosphate hydrolases"/>
    <property type="match status" value="1"/>
</dbReference>
<name>A0A5C5ZDQ9_9BACT</name>
<dbReference type="SUPFAM" id="SSF48295">
    <property type="entry name" value="TrpR-like"/>
    <property type="match status" value="1"/>
</dbReference>
<evidence type="ECO:0000256" key="6">
    <source>
        <dbReference type="ARBA" id="ARBA00023125"/>
    </source>
</evidence>
<dbReference type="CDD" id="cd06571">
    <property type="entry name" value="Bac_DnaA_C"/>
    <property type="match status" value="1"/>
</dbReference>